<comment type="caution">
    <text evidence="2">The sequence shown here is derived from an EMBL/GenBank/DDBJ whole genome shotgun (WGS) entry which is preliminary data.</text>
</comment>
<evidence type="ECO:0000313" key="3">
    <source>
        <dbReference type="Proteomes" id="UP000587527"/>
    </source>
</evidence>
<protein>
    <submittedName>
        <fullName evidence="2">Uncharacterized protein</fullName>
    </submittedName>
</protein>
<accession>A0A841BTJ8</accession>
<gene>
    <name evidence="2" type="ORF">F4553_003490</name>
</gene>
<proteinExistence type="predicted"/>
<organism evidence="2 3">
    <name type="scientific">Allocatelliglobosispora scoriae</name>
    <dbReference type="NCBI Taxonomy" id="643052"/>
    <lineage>
        <taxon>Bacteria</taxon>
        <taxon>Bacillati</taxon>
        <taxon>Actinomycetota</taxon>
        <taxon>Actinomycetes</taxon>
        <taxon>Micromonosporales</taxon>
        <taxon>Micromonosporaceae</taxon>
        <taxon>Allocatelliglobosispora</taxon>
    </lineage>
</organism>
<evidence type="ECO:0000256" key="1">
    <source>
        <dbReference type="SAM" id="MobiDB-lite"/>
    </source>
</evidence>
<reference evidence="2 3" key="1">
    <citation type="submission" date="2020-08" db="EMBL/GenBank/DDBJ databases">
        <title>Sequencing the genomes of 1000 actinobacteria strains.</title>
        <authorList>
            <person name="Klenk H.-P."/>
        </authorList>
    </citation>
    <scope>NUCLEOTIDE SEQUENCE [LARGE SCALE GENOMIC DNA]</scope>
    <source>
        <strain evidence="2 3">DSM 45362</strain>
    </source>
</reference>
<dbReference type="EMBL" id="JACHMN010000002">
    <property type="protein sequence ID" value="MBB5870111.1"/>
    <property type="molecule type" value="Genomic_DNA"/>
</dbReference>
<sequence length="95" mass="10541">MTAPGSPVDPSEPILGRQIDRAMRHRLLEVLLAELQRSGAEALAAGVSPEQLSAQLDERIARLRAHLNDLHVKSAPTRPTRPIGCRIPAQRRPRW</sequence>
<keyword evidence="3" id="KW-1185">Reference proteome</keyword>
<evidence type="ECO:0000313" key="2">
    <source>
        <dbReference type="EMBL" id="MBB5870111.1"/>
    </source>
</evidence>
<dbReference type="AlphaFoldDB" id="A0A841BTJ8"/>
<feature type="region of interest" description="Disordered" evidence="1">
    <location>
        <begin position="73"/>
        <end position="95"/>
    </location>
</feature>
<dbReference type="Proteomes" id="UP000587527">
    <property type="component" value="Unassembled WGS sequence"/>
</dbReference>
<name>A0A841BTJ8_9ACTN</name>